<dbReference type="InterPro" id="IPR041577">
    <property type="entry name" value="RT_RNaseH_2"/>
</dbReference>
<dbReference type="FunFam" id="3.30.70.270:FF:000020">
    <property type="entry name" value="Transposon Tf2-6 polyprotein-like Protein"/>
    <property type="match status" value="1"/>
</dbReference>
<comment type="caution">
    <text evidence="4">The sequence shown here is derived from an EMBL/GenBank/DDBJ whole genome shotgun (WGS) entry which is preliminary data.</text>
</comment>
<evidence type="ECO:0000256" key="1">
    <source>
        <dbReference type="ARBA" id="ARBA00023268"/>
    </source>
</evidence>
<gene>
    <name evidence="4" type="ORF">OSB04_019626</name>
</gene>
<keyword evidence="5" id="KW-1185">Reference proteome</keyword>
<sequence length="382" mass="44176">MISGEGVSIDQTKIEAVQNWEQPRNASEIRSFLGLAGNYRRFIKDFSKIFVPRTSLTSKDVKFVWAEAQEESFQTLKACLTNAPILALPKGNDDFVVYSDASKLGLGCVLMQRGKVIAYASRQLKEYEKNYPTHDRELAAVQTLNMRRQRAMELIEDYDCEILYHPGKANVEANALSRKAYVTCMCYAITHTSIQSTLIEDLRRWQVEALKPEHVKSERIVRCIDSLSEDSRGLKMFRSRIWVSKLGGVQEIVLAEAHKSRMSIHPGGTKMYHDLRTEFWWPGMKVGIGRYVEKCVTCLQVKAEHQKPYGSLQPLEVPMWKWEELTMDLVTKLPKTQRQHDSIWVIVDWLTKSALFLPVRKSYFMDRWQSYTSTKLSRDTVY</sequence>
<organism evidence="4 5">
    <name type="scientific">Centaurea solstitialis</name>
    <name type="common">yellow star-thistle</name>
    <dbReference type="NCBI Taxonomy" id="347529"/>
    <lineage>
        <taxon>Eukaryota</taxon>
        <taxon>Viridiplantae</taxon>
        <taxon>Streptophyta</taxon>
        <taxon>Embryophyta</taxon>
        <taxon>Tracheophyta</taxon>
        <taxon>Spermatophyta</taxon>
        <taxon>Magnoliopsida</taxon>
        <taxon>eudicotyledons</taxon>
        <taxon>Gunneridae</taxon>
        <taxon>Pentapetalae</taxon>
        <taxon>asterids</taxon>
        <taxon>campanulids</taxon>
        <taxon>Asterales</taxon>
        <taxon>Asteraceae</taxon>
        <taxon>Carduoideae</taxon>
        <taxon>Cardueae</taxon>
        <taxon>Centaureinae</taxon>
        <taxon>Centaurea</taxon>
    </lineage>
</organism>
<dbReference type="Proteomes" id="UP001172457">
    <property type="component" value="Chromosome 5"/>
</dbReference>
<evidence type="ECO:0000259" key="3">
    <source>
        <dbReference type="Pfam" id="PF17921"/>
    </source>
</evidence>
<evidence type="ECO:0000313" key="5">
    <source>
        <dbReference type="Proteomes" id="UP001172457"/>
    </source>
</evidence>
<dbReference type="PANTHER" id="PTHR37984">
    <property type="entry name" value="PROTEIN CBG26694"/>
    <property type="match status" value="1"/>
</dbReference>
<dbReference type="Pfam" id="PF17919">
    <property type="entry name" value="RT_RNaseH_2"/>
    <property type="match status" value="1"/>
</dbReference>
<dbReference type="Pfam" id="PF17921">
    <property type="entry name" value="Integrase_H2C2"/>
    <property type="match status" value="1"/>
</dbReference>
<dbReference type="InterPro" id="IPR043502">
    <property type="entry name" value="DNA/RNA_pol_sf"/>
</dbReference>
<keyword evidence="1" id="KW-0511">Multifunctional enzyme</keyword>
<dbReference type="EMBL" id="JARYMX010000005">
    <property type="protein sequence ID" value="KAJ9547083.1"/>
    <property type="molecule type" value="Genomic_DNA"/>
</dbReference>
<proteinExistence type="predicted"/>
<dbReference type="Gene3D" id="3.30.70.270">
    <property type="match status" value="1"/>
</dbReference>
<dbReference type="AlphaFoldDB" id="A0AA38SYC1"/>
<dbReference type="PANTHER" id="PTHR37984:SF5">
    <property type="entry name" value="PROTEIN NYNRIN-LIKE"/>
    <property type="match status" value="1"/>
</dbReference>
<accession>A0AA38SYC1</accession>
<protein>
    <submittedName>
        <fullName evidence="4">Uncharacterized protein</fullName>
    </submittedName>
</protein>
<dbReference type="SUPFAM" id="SSF56672">
    <property type="entry name" value="DNA/RNA polymerases"/>
    <property type="match status" value="1"/>
</dbReference>
<dbReference type="Gene3D" id="1.10.340.70">
    <property type="match status" value="1"/>
</dbReference>
<dbReference type="GO" id="GO:0003824">
    <property type="term" value="F:catalytic activity"/>
    <property type="evidence" value="ECO:0007669"/>
    <property type="project" value="UniProtKB-KW"/>
</dbReference>
<dbReference type="InterPro" id="IPR050951">
    <property type="entry name" value="Retrovirus_Pol_polyprotein"/>
</dbReference>
<dbReference type="InterPro" id="IPR043128">
    <property type="entry name" value="Rev_trsase/Diguanyl_cyclase"/>
</dbReference>
<evidence type="ECO:0000313" key="4">
    <source>
        <dbReference type="EMBL" id="KAJ9547083.1"/>
    </source>
</evidence>
<evidence type="ECO:0000259" key="2">
    <source>
        <dbReference type="Pfam" id="PF17919"/>
    </source>
</evidence>
<feature type="domain" description="Reverse transcriptase/retrotransposon-derived protein RNase H-like" evidence="2">
    <location>
        <begin position="65"/>
        <end position="142"/>
    </location>
</feature>
<reference evidence="4" key="1">
    <citation type="submission" date="2023-03" db="EMBL/GenBank/DDBJ databases">
        <title>Chromosome-scale reference genome and RAD-based genetic map of yellow starthistle (Centaurea solstitialis) reveal putative structural variation and QTLs associated with invader traits.</title>
        <authorList>
            <person name="Reatini B."/>
            <person name="Cang F.A."/>
            <person name="Jiang Q."/>
            <person name="Mckibben M.T.W."/>
            <person name="Barker M.S."/>
            <person name="Rieseberg L.H."/>
            <person name="Dlugosch K.M."/>
        </authorList>
    </citation>
    <scope>NUCLEOTIDE SEQUENCE</scope>
    <source>
        <strain evidence="4">CAN-66</strain>
        <tissue evidence="4">Leaf</tissue>
    </source>
</reference>
<feature type="domain" description="Integrase zinc-binding" evidence="3">
    <location>
        <begin position="251"/>
        <end position="303"/>
    </location>
</feature>
<name>A0AA38SYC1_9ASTR</name>
<dbReference type="InterPro" id="IPR041588">
    <property type="entry name" value="Integrase_H2C2"/>
</dbReference>